<proteinExistence type="predicted"/>
<reference evidence="2" key="1">
    <citation type="journal article" date="2019" name="Int. J. Syst. Evol. Microbiol.">
        <title>The Global Catalogue of Microorganisms (GCM) 10K type strain sequencing project: providing services to taxonomists for standard genome sequencing and annotation.</title>
        <authorList>
            <consortium name="The Broad Institute Genomics Platform"/>
            <consortium name="The Broad Institute Genome Sequencing Center for Infectious Disease"/>
            <person name="Wu L."/>
            <person name="Ma J."/>
        </authorList>
    </citation>
    <scope>NUCLEOTIDE SEQUENCE [LARGE SCALE GENOMIC DNA]</scope>
    <source>
        <strain evidence="2">CGMCC 1.11013</strain>
    </source>
</reference>
<name>A0ABQ1RFR4_9BURK</name>
<gene>
    <name evidence="1" type="ORF">GCM10010985_20500</name>
</gene>
<keyword evidence="2" id="KW-1185">Reference proteome</keyword>
<organism evidence="1 2">
    <name type="scientific">Caballeronia grimmiae</name>
    <dbReference type="NCBI Taxonomy" id="1071679"/>
    <lineage>
        <taxon>Bacteria</taxon>
        <taxon>Pseudomonadati</taxon>
        <taxon>Pseudomonadota</taxon>
        <taxon>Betaproteobacteria</taxon>
        <taxon>Burkholderiales</taxon>
        <taxon>Burkholderiaceae</taxon>
        <taxon>Caballeronia</taxon>
    </lineage>
</organism>
<dbReference type="EMBL" id="BMEG01000002">
    <property type="protein sequence ID" value="GGD66211.1"/>
    <property type="molecule type" value="Genomic_DNA"/>
</dbReference>
<dbReference type="Proteomes" id="UP000597138">
    <property type="component" value="Unassembled WGS sequence"/>
</dbReference>
<protein>
    <submittedName>
        <fullName evidence="1">Uncharacterized protein</fullName>
    </submittedName>
</protein>
<sequence length="114" mass="13048">MVEDVQKVAERRVVAMFFAFACDLGDVSRQWSIRAEHTQPEEPDVQPSILQPSVRHFAWREDEAWTLADAKRLARRQLCSADGFPVRVRADAAQQRVEPVTPRLGLQAFSLQCR</sequence>
<evidence type="ECO:0000313" key="1">
    <source>
        <dbReference type="EMBL" id="GGD66211.1"/>
    </source>
</evidence>
<accession>A0ABQ1RFR4</accession>
<comment type="caution">
    <text evidence="1">The sequence shown here is derived from an EMBL/GenBank/DDBJ whole genome shotgun (WGS) entry which is preliminary data.</text>
</comment>
<evidence type="ECO:0000313" key="2">
    <source>
        <dbReference type="Proteomes" id="UP000597138"/>
    </source>
</evidence>